<comment type="caution">
    <text evidence="9">The sequence shown here is derived from an EMBL/GenBank/DDBJ whole genome shotgun (WGS) entry which is preliminary data.</text>
</comment>
<keyword evidence="2" id="KW-0677">Repeat</keyword>
<dbReference type="PANTHER" id="PTHR47870">
    <property type="entry name" value="CYTOCHROME C-TYPE BIOGENESIS PROTEIN CCMH"/>
    <property type="match status" value="1"/>
</dbReference>
<keyword evidence="3" id="KW-0201">Cytochrome c-type biogenesis</keyword>
<protein>
    <submittedName>
        <fullName evidence="9">C-type cytochrome biogenesis protein CcmI</fullName>
    </submittedName>
</protein>
<dbReference type="Pfam" id="PF23914">
    <property type="entry name" value="TPR_CcmH_CycH"/>
    <property type="match status" value="1"/>
</dbReference>
<gene>
    <name evidence="9" type="primary">ccmI</name>
    <name evidence="9" type="ORF">E6Q80_23820</name>
</gene>
<dbReference type="SUPFAM" id="SSF48452">
    <property type="entry name" value="TPR-like"/>
    <property type="match status" value="1"/>
</dbReference>
<dbReference type="RefSeq" id="WP_004325473.1">
    <property type="nucleotide sequence ID" value="NZ_SSFD01000406.1"/>
</dbReference>
<dbReference type="PROSITE" id="PS50005">
    <property type="entry name" value="TPR"/>
    <property type="match status" value="1"/>
</dbReference>
<evidence type="ECO:0000259" key="8">
    <source>
        <dbReference type="Pfam" id="PF23914"/>
    </source>
</evidence>
<dbReference type="Proteomes" id="UP000321192">
    <property type="component" value="Unassembled WGS sequence"/>
</dbReference>
<reference evidence="9 10" key="1">
    <citation type="submission" date="2018-09" db="EMBL/GenBank/DDBJ databases">
        <title>Metagenome Assembled Genomes from an Advanced Water Purification Facility.</title>
        <authorList>
            <person name="Stamps B.W."/>
            <person name="Spear J.R."/>
        </authorList>
    </citation>
    <scope>NUCLEOTIDE SEQUENCE [LARGE SCALE GENOMIC DNA]</scope>
    <source>
        <strain evidence="9">Bin_27_1</strain>
    </source>
</reference>
<evidence type="ECO:0000256" key="6">
    <source>
        <dbReference type="SAM" id="Coils"/>
    </source>
</evidence>
<evidence type="ECO:0000256" key="1">
    <source>
        <dbReference type="ARBA" id="ARBA00004196"/>
    </source>
</evidence>
<feature type="domain" description="Cytochrome c-type biogenesis protein H TPR" evidence="8">
    <location>
        <begin position="129"/>
        <end position="262"/>
    </location>
</feature>
<dbReference type="InterPro" id="IPR051263">
    <property type="entry name" value="C-type_cytochrome_biogenesis"/>
</dbReference>
<name>A0A5C7S546_THASP</name>
<dbReference type="SMART" id="SM00028">
    <property type="entry name" value="TPR"/>
    <property type="match status" value="2"/>
</dbReference>
<dbReference type="InterPro" id="IPR011990">
    <property type="entry name" value="TPR-like_helical_dom_sf"/>
</dbReference>
<feature type="domain" description="Cytochrome c-type biogenesis protein H Ig-like" evidence="7">
    <location>
        <begin position="303"/>
        <end position="403"/>
    </location>
</feature>
<dbReference type="Gene3D" id="1.25.40.10">
    <property type="entry name" value="Tetratricopeptide repeat domain"/>
    <property type="match status" value="1"/>
</dbReference>
<dbReference type="NCBIfam" id="TIGR03142">
    <property type="entry name" value="cytochro_ccmI"/>
    <property type="match status" value="1"/>
</dbReference>
<dbReference type="InterPro" id="IPR017560">
    <property type="entry name" value="Cyt_c_biogenesis_CcmI"/>
</dbReference>
<evidence type="ECO:0000313" key="10">
    <source>
        <dbReference type="Proteomes" id="UP000321192"/>
    </source>
</evidence>
<dbReference type="InterPro" id="IPR056412">
    <property type="entry name" value="Ig_CycH"/>
</dbReference>
<evidence type="ECO:0000256" key="4">
    <source>
        <dbReference type="ARBA" id="ARBA00022803"/>
    </source>
</evidence>
<dbReference type="PANTHER" id="PTHR47870:SF4">
    <property type="entry name" value="CYTOCHROME C-TYPE BIOGENESIS PROTEIN CYCH"/>
    <property type="match status" value="1"/>
</dbReference>
<keyword evidence="4 5" id="KW-0802">TPR repeat</keyword>
<comment type="subcellular location">
    <subcellularLocation>
        <location evidence="1">Cell envelope</location>
    </subcellularLocation>
</comment>
<feature type="repeat" description="TPR" evidence="5">
    <location>
        <begin position="157"/>
        <end position="190"/>
    </location>
</feature>
<feature type="coiled-coil region" evidence="6">
    <location>
        <begin position="41"/>
        <end position="80"/>
    </location>
</feature>
<proteinExistence type="predicted"/>
<evidence type="ECO:0000259" key="7">
    <source>
        <dbReference type="Pfam" id="PF23892"/>
    </source>
</evidence>
<keyword evidence="6" id="KW-0175">Coiled coil</keyword>
<sequence length="407" mass="42583">MTAFLVFAGLLVAGALLLILPPLLGYGRRSQAQMRQSAMVLTVLREQLADLDAELAEGRIDAATHAKSREELERRALEEAEVAAETADSADRRPSKAWALATGLAIPALAVGTYLMIGEPAALDPKNVEGQQGFTQEQVTEMVGSLEKHLAANPDNAEGWAMLARTYLVLKDFPKAAAAYERLDKLVPNDPDVLSDWADVVAAQTGKVGSDAEALVLRALEAEPKHPKALALAGTAAYQRDDFAAAAGYWERILALIPPGDDVARGVRASINEARAKAGMAPLATNEGNAAPPPASPLKVAGRLQVEGALAGQVAAEDAVFVFVRGPAGGPPLAALRFKGSELPVNFDFDGARLMMGDAAVPERVVIAARVSKGGDATARPGDLEGVSAPVAPDAEGVTVTIDRVRE</sequence>
<dbReference type="InterPro" id="IPR019734">
    <property type="entry name" value="TPR_rpt"/>
</dbReference>
<organism evidence="9 10">
    <name type="scientific">Thauera aminoaromatica</name>
    <dbReference type="NCBI Taxonomy" id="164330"/>
    <lineage>
        <taxon>Bacteria</taxon>
        <taxon>Pseudomonadati</taxon>
        <taxon>Pseudomonadota</taxon>
        <taxon>Betaproteobacteria</taxon>
        <taxon>Rhodocyclales</taxon>
        <taxon>Zoogloeaceae</taxon>
        <taxon>Thauera</taxon>
    </lineage>
</organism>
<dbReference type="InterPro" id="IPR056413">
    <property type="entry name" value="TPR_CcmH_CycH"/>
</dbReference>
<dbReference type="EMBL" id="SSFD01000406">
    <property type="protein sequence ID" value="TXH77971.1"/>
    <property type="molecule type" value="Genomic_DNA"/>
</dbReference>
<accession>A0A5C7S546</accession>
<dbReference type="GO" id="GO:0030313">
    <property type="term" value="C:cell envelope"/>
    <property type="evidence" value="ECO:0007669"/>
    <property type="project" value="UniProtKB-SubCell"/>
</dbReference>
<dbReference type="GO" id="GO:0017004">
    <property type="term" value="P:cytochrome complex assembly"/>
    <property type="evidence" value="ECO:0007669"/>
    <property type="project" value="UniProtKB-KW"/>
</dbReference>
<evidence type="ECO:0000256" key="5">
    <source>
        <dbReference type="PROSITE-ProRule" id="PRU00339"/>
    </source>
</evidence>
<evidence type="ECO:0000313" key="9">
    <source>
        <dbReference type="EMBL" id="TXH77971.1"/>
    </source>
</evidence>
<dbReference type="GO" id="GO:0005886">
    <property type="term" value="C:plasma membrane"/>
    <property type="evidence" value="ECO:0007669"/>
    <property type="project" value="TreeGrafter"/>
</dbReference>
<dbReference type="AlphaFoldDB" id="A0A5C7S546"/>
<evidence type="ECO:0000256" key="3">
    <source>
        <dbReference type="ARBA" id="ARBA00022748"/>
    </source>
</evidence>
<dbReference type="Pfam" id="PF23892">
    <property type="entry name" value="Ig_CycH"/>
    <property type="match status" value="1"/>
</dbReference>
<evidence type="ECO:0000256" key="2">
    <source>
        <dbReference type="ARBA" id="ARBA00022737"/>
    </source>
</evidence>